<proteinExistence type="inferred from homology"/>
<dbReference type="Gene3D" id="3.30.390.10">
    <property type="entry name" value="Enolase-like, N-terminal domain"/>
    <property type="match status" value="1"/>
</dbReference>
<feature type="domain" description="Enolase N-terminal" evidence="10">
    <location>
        <begin position="6"/>
        <end position="136"/>
    </location>
</feature>
<dbReference type="GO" id="GO:0004634">
    <property type="term" value="F:phosphopyruvate hydratase activity"/>
    <property type="evidence" value="ECO:0007669"/>
    <property type="project" value="UniProtKB-EC"/>
</dbReference>
<dbReference type="SUPFAM" id="SSF54826">
    <property type="entry name" value="Enolase N-terminal domain-like"/>
    <property type="match status" value="1"/>
</dbReference>
<dbReference type="EMBL" id="JBJKFK010003367">
    <property type="protein sequence ID" value="KAL3309974.1"/>
    <property type="molecule type" value="Genomic_DNA"/>
</dbReference>
<dbReference type="SMART" id="SM01193">
    <property type="entry name" value="Enolase_N"/>
    <property type="match status" value="1"/>
</dbReference>
<evidence type="ECO:0000256" key="4">
    <source>
        <dbReference type="ARBA" id="ARBA00017068"/>
    </source>
</evidence>
<dbReference type="SUPFAM" id="SSF51604">
    <property type="entry name" value="Enolase C-terminal domain-like"/>
    <property type="match status" value="1"/>
</dbReference>
<evidence type="ECO:0000313" key="12">
    <source>
        <dbReference type="Proteomes" id="UP001626550"/>
    </source>
</evidence>
<keyword evidence="12" id="KW-1185">Reference proteome</keyword>
<dbReference type="EC" id="4.2.1.11" evidence="3"/>
<keyword evidence="6" id="KW-0324">Glycolysis</keyword>
<feature type="non-terminal residue" evidence="11">
    <location>
        <position position="233"/>
    </location>
</feature>
<keyword evidence="7" id="KW-0456">Lyase</keyword>
<sequence length="233" mass="25672">MSGKAIKSLKARSIIDAIGFPALEVELQTKDGTFRASVPNVMTCESEAMHIKRDCEIKFQGRGLEKIVQVINQKLAPGIINHVQCCSNQIDFDEYLVKLDGTLKKTELGANVSLALSLAMLKAGAAELRLPVFEHVRNLRMCHTEPNMKADRYVKLPVPHFDMIVGGKLGQNGLPFHSIYIVPTSADSFKHACEIGATIYHRLRLIVKERYGHQCSCVTAKGAFAPPVPDTTT</sequence>
<evidence type="ECO:0000256" key="9">
    <source>
        <dbReference type="ARBA" id="ARBA00032132"/>
    </source>
</evidence>
<evidence type="ECO:0000256" key="1">
    <source>
        <dbReference type="ARBA" id="ARBA00005031"/>
    </source>
</evidence>
<evidence type="ECO:0000259" key="10">
    <source>
        <dbReference type="SMART" id="SM01193"/>
    </source>
</evidence>
<evidence type="ECO:0000256" key="3">
    <source>
        <dbReference type="ARBA" id="ARBA00012058"/>
    </source>
</evidence>
<dbReference type="Gene3D" id="3.20.20.120">
    <property type="entry name" value="Enolase-like C-terminal domain"/>
    <property type="match status" value="1"/>
</dbReference>
<dbReference type="InterPro" id="IPR000941">
    <property type="entry name" value="Enolase"/>
</dbReference>
<dbReference type="PANTHER" id="PTHR11902:SF1">
    <property type="entry name" value="ENOLASE"/>
    <property type="match status" value="1"/>
</dbReference>
<dbReference type="InterPro" id="IPR029017">
    <property type="entry name" value="Enolase-like_N"/>
</dbReference>
<dbReference type="Pfam" id="PF03952">
    <property type="entry name" value="Enolase_N"/>
    <property type="match status" value="1"/>
</dbReference>
<organism evidence="11 12">
    <name type="scientific">Cichlidogyrus casuarinus</name>
    <dbReference type="NCBI Taxonomy" id="1844966"/>
    <lineage>
        <taxon>Eukaryota</taxon>
        <taxon>Metazoa</taxon>
        <taxon>Spiralia</taxon>
        <taxon>Lophotrochozoa</taxon>
        <taxon>Platyhelminthes</taxon>
        <taxon>Monogenea</taxon>
        <taxon>Monopisthocotylea</taxon>
        <taxon>Dactylogyridea</taxon>
        <taxon>Ancyrocephalidae</taxon>
        <taxon>Cichlidogyrus</taxon>
    </lineage>
</organism>
<dbReference type="Proteomes" id="UP001626550">
    <property type="component" value="Unassembled WGS sequence"/>
</dbReference>
<dbReference type="Pfam" id="PF00113">
    <property type="entry name" value="Enolase_C"/>
    <property type="match status" value="1"/>
</dbReference>
<comment type="caution">
    <text evidence="11">The sequence shown here is derived from an EMBL/GenBank/DDBJ whole genome shotgun (WGS) entry which is preliminary data.</text>
</comment>
<dbReference type="AlphaFoldDB" id="A0ABD2PR66"/>
<dbReference type="InterPro" id="IPR020811">
    <property type="entry name" value="Enolase_N"/>
</dbReference>
<reference evidence="11 12" key="1">
    <citation type="submission" date="2024-11" db="EMBL/GenBank/DDBJ databases">
        <title>Adaptive evolution of stress response genes in parasites aligns with host niche diversity.</title>
        <authorList>
            <person name="Hahn C."/>
            <person name="Resl P."/>
        </authorList>
    </citation>
    <scope>NUCLEOTIDE SEQUENCE [LARGE SCALE GENOMIC DNA]</scope>
    <source>
        <strain evidence="11">EGGRZ-B1_66</strain>
        <tissue evidence="11">Body</tissue>
    </source>
</reference>
<evidence type="ECO:0000313" key="11">
    <source>
        <dbReference type="EMBL" id="KAL3309974.1"/>
    </source>
</evidence>
<dbReference type="InterPro" id="IPR036849">
    <property type="entry name" value="Enolase-like_C_sf"/>
</dbReference>
<evidence type="ECO:0000256" key="5">
    <source>
        <dbReference type="ARBA" id="ARBA00022842"/>
    </source>
</evidence>
<evidence type="ECO:0000256" key="6">
    <source>
        <dbReference type="ARBA" id="ARBA00023152"/>
    </source>
</evidence>
<protein>
    <recommendedName>
        <fullName evidence="4">Enolase</fullName>
        <ecNumber evidence="3">4.2.1.11</ecNumber>
    </recommendedName>
    <alternativeName>
        <fullName evidence="8">2-phospho-D-glycerate hydro-lyase</fullName>
    </alternativeName>
    <alternativeName>
        <fullName evidence="9">2-phosphoglycerate dehydratase</fullName>
    </alternativeName>
</protein>
<comment type="similarity">
    <text evidence="2">Belongs to the enolase family.</text>
</comment>
<evidence type="ECO:0000256" key="8">
    <source>
        <dbReference type="ARBA" id="ARBA00031125"/>
    </source>
</evidence>
<evidence type="ECO:0000256" key="2">
    <source>
        <dbReference type="ARBA" id="ARBA00009604"/>
    </source>
</evidence>
<comment type="pathway">
    <text evidence="1">Carbohydrate degradation; glycolysis; pyruvate from D-glyceraldehyde 3-phosphate: step 4/5.</text>
</comment>
<gene>
    <name evidence="11" type="primary">ENO1_2</name>
    <name evidence="11" type="ORF">Ciccas_011470</name>
</gene>
<dbReference type="GO" id="GO:0006096">
    <property type="term" value="P:glycolytic process"/>
    <property type="evidence" value="ECO:0007669"/>
    <property type="project" value="UniProtKB-KW"/>
</dbReference>
<name>A0ABD2PR66_9PLAT</name>
<evidence type="ECO:0000256" key="7">
    <source>
        <dbReference type="ARBA" id="ARBA00023239"/>
    </source>
</evidence>
<keyword evidence="5" id="KW-0460">Magnesium</keyword>
<accession>A0ABD2PR66</accession>
<dbReference type="PANTHER" id="PTHR11902">
    <property type="entry name" value="ENOLASE"/>
    <property type="match status" value="1"/>
</dbReference>
<dbReference type="InterPro" id="IPR020810">
    <property type="entry name" value="Enolase_C"/>
</dbReference>